<dbReference type="PROSITE" id="PS50294">
    <property type="entry name" value="WD_REPEATS_REGION"/>
    <property type="match status" value="2"/>
</dbReference>
<sequence>MSIYQAFIERKKEKSKMAQRTDRGPFLIAASYDITISVTDLANESAGFSAPLKFGLQNAQANRIIGLTGNRFAVASNPFIFVYDRTAKTNKPVQTFQGHQTNVTDLCTDGNRMYSCSEDESWRVWDFSQPRPLAVYQTSCCLNAISLMCNNTMVVTGNDRGQVELWNINDGKQVTQLRVSQSPIRSIAPSGNEGLAIVGCQDGTVVIVRITETTITEERRVEAHTASTSRASAHPAILTRVAASPDGKLFATASADSTAKLWYVETGELKATLADASQTRWIWDVAFTPDSSRICTGGTDKVCRVWDVETGELKKQVEWHQKGVTCIAIIQ</sequence>
<dbReference type="GO" id="GO:0031932">
    <property type="term" value="C:TORC2 complex"/>
    <property type="evidence" value="ECO:0007669"/>
    <property type="project" value="InterPro"/>
</dbReference>
<dbReference type="PANTHER" id="PTHR19842">
    <property type="entry name" value="G BETA-LIKE PROTEIN GBL"/>
    <property type="match status" value="1"/>
</dbReference>
<organism evidence="5 6">
    <name type="scientific">Tritrichomonas foetus</name>
    <dbReference type="NCBI Taxonomy" id="1144522"/>
    <lineage>
        <taxon>Eukaryota</taxon>
        <taxon>Metamonada</taxon>
        <taxon>Parabasalia</taxon>
        <taxon>Tritrichomonadida</taxon>
        <taxon>Tritrichomonadidae</taxon>
        <taxon>Tritrichomonas</taxon>
    </lineage>
</organism>
<dbReference type="Pfam" id="PF00400">
    <property type="entry name" value="WD40"/>
    <property type="match status" value="4"/>
</dbReference>
<accession>A0A1J4K5U8</accession>
<dbReference type="OrthoDB" id="400at2759"/>
<feature type="repeat" description="WD" evidence="4">
    <location>
        <begin position="275"/>
        <end position="316"/>
    </location>
</feature>
<keyword evidence="6" id="KW-1185">Reference proteome</keyword>
<dbReference type="PRINTS" id="PR00320">
    <property type="entry name" value="GPROTEINBRPT"/>
</dbReference>
<protein>
    <submittedName>
        <fullName evidence="5">WD repeat protein</fullName>
    </submittedName>
</protein>
<evidence type="ECO:0000256" key="1">
    <source>
        <dbReference type="ARBA" id="ARBA00009890"/>
    </source>
</evidence>
<dbReference type="GeneID" id="94840389"/>
<keyword evidence="2 4" id="KW-0853">WD repeat</keyword>
<evidence type="ECO:0000313" key="6">
    <source>
        <dbReference type="Proteomes" id="UP000179807"/>
    </source>
</evidence>
<dbReference type="InterPro" id="IPR019775">
    <property type="entry name" value="WD40_repeat_CS"/>
</dbReference>
<evidence type="ECO:0000256" key="2">
    <source>
        <dbReference type="ARBA" id="ARBA00022574"/>
    </source>
</evidence>
<dbReference type="GO" id="GO:0031931">
    <property type="term" value="C:TORC1 complex"/>
    <property type="evidence" value="ECO:0007669"/>
    <property type="project" value="InterPro"/>
</dbReference>
<dbReference type="VEuPathDB" id="TrichDB:TRFO_27649"/>
<dbReference type="EMBL" id="MLAK01000780">
    <property type="protein sequence ID" value="OHT04845.1"/>
    <property type="molecule type" value="Genomic_DNA"/>
</dbReference>
<feature type="repeat" description="WD" evidence="4">
    <location>
        <begin position="96"/>
        <end position="135"/>
    </location>
</feature>
<dbReference type="SUPFAM" id="SSF50978">
    <property type="entry name" value="WD40 repeat-like"/>
    <property type="match status" value="1"/>
</dbReference>
<gene>
    <name evidence="5" type="ORF">TRFO_27649</name>
</gene>
<reference evidence="5" key="1">
    <citation type="submission" date="2016-10" db="EMBL/GenBank/DDBJ databases">
        <authorList>
            <person name="Benchimol M."/>
            <person name="Almeida L.G."/>
            <person name="Vasconcelos A.T."/>
            <person name="Perreira-Neves A."/>
            <person name="Rosa I.A."/>
            <person name="Tasca T."/>
            <person name="Bogo M.R."/>
            <person name="de Souza W."/>
        </authorList>
    </citation>
    <scope>NUCLEOTIDE SEQUENCE [LARGE SCALE GENOMIC DNA]</scope>
    <source>
        <strain evidence="5">K</strain>
    </source>
</reference>
<dbReference type="GO" id="GO:0031929">
    <property type="term" value="P:TOR signaling"/>
    <property type="evidence" value="ECO:0007669"/>
    <property type="project" value="InterPro"/>
</dbReference>
<dbReference type="PROSITE" id="PS50082">
    <property type="entry name" value="WD_REPEATS_2"/>
    <property type="match status" value="3"/>
</dbReference>
<comment type="caution">
    <text evidence="5">The sequence shown here is derived from an EMBL/GenBank/DDBJ whole genome shotgun (WGS) entry which is preliminary data.</text>
</comment>
<dbReference type="PANTHER" id="PTHR19842:SF0">
    <property type="entry name" value="TARGET OF RAPAMYCIN COMPLEX SUBUNIT LST8"/>
    <property type="match status" value="1"/>
</dbReference>
<dbReference type="InterPro" id="IPR015943">
    <property type="entry name" value="WD40/YVTN_repeat-like_dom_sf"/>
</dbReference>
<dbReference type="RefSeq" id="XP_068357981.1">
    <property type="nucleotide sequence ID" value="XM_068505685.1"/>
</dbReference>
<dbReference type="CDD" id="cd00200">
    <property type="entry name" value="WD40"/>
    <property type="match status" value="1"/>
</dbReference>
<dbReference type="InterPro" id="IPR001680">
    <property type="entry name" value="WD40_rpt"/>
</dbReference>
<evidence type="ECO:0000313" key="5">
    <source>
        <dbReference type="EMBL" id="OHT04845.1"/>
    </source>
</evidence>
<dbReference type="PROSITE" id="PS00678">
    <property type="entry name" value="WD_REPEATS_1"/>
    <property type="match status" value="2"/>
</dbReference>
<dbReference type="InterPro" id="IPR036322">
    <property type="entry name" value="WD40_repeat_dom_sf"/>
</dbReference>
<dbReference type="SMART" id="SM00320">
    <property type="entry name" value="WD40"/>
    <property type="match status" value="5"/>
</dbReference>
<dbReference type="GO" id="GO:0032956">
    <property type="term" value="P:regulation of actin cytoskeleton organization"/>
    <property type="evidence" value="ECO:0007669"/>
    <property type="project" value="TreeGrafter"/>
</dbReference>
<dbReference type="InterPro" id="IPR020472">
    <property type="entry name" value="WD40_PAC1"/>
</dbReference>
<keyword evidence="3" id="KW-0677">Repeat</keyword>
<dbReference type="Proteomes" id="UP000179807">
    <property type="component" value="Unassembled WGS sequence"/>
</dbReference>
<evidence type="ECO:0000256" key="3">
    <source>
        <dbReference type="ARBA" id="ARBA00022737"/>
    </source>
</evidence>
<proteinExistence type="inferred from homology"/>
<feature type="repeat" description="WD" evidence="4">
    <location>
        <begin position="231"/>
        <end position="272"/>
    </location>
</feature>
<evidence type="ECO:0000256" key="4">
    <source>
        <dbReference type="PROSITE-ProRule" id="PRU00221"/>
    </source>
</evidence>
<dbReference type="Gene3D" id="2.130.10.10">
    <property type="entry name" value="YVTN repeat-like/Quinoprotein amine dehydrogenase"/>
    <property type="match status" value="1"/>
</dbReference>
<name>A0A1J4K5U8_9EUKA</name>
<dbReference type="InterPro" id="IPR037588">
    <property type="entry name" value="MLST8"/>
</dbReference>
<dbReference type="AlphaFoldDB" id="A0A1J4K5U8"/>
<comment type="similarity">
    <text evidence="1">Belongs to the WD repeat LST8 family.</text>
</comment>